<dbReference type="RefSeq" id="WP_394416719.1">
    <property type="nucleotide sequence ID" value="NZ_JBIGIC010000017.1"/>
</dbReference>
<evidence type="ECO:0000313" key="3">
    <source>
        <dbReference type="Proteomes" id="UP001606134"/>
    </source>
</evidence>
<protein>
    <submittedName>
        <fullName evidence="2">Uncharacterized protein</fullName>
    </submittedName>
</protein>
<evidence type="ECO:0000256" key="1">
    <source>
        <dbReference type="SAM" id="Phobius"/>
    </source>
</evidence>
<comment type="caution">
    <text evidence="2">The sequence shown here is derived from an EMBL/GenBank/DDBJ whole genome shotgun (WGS) entry which is preliminary data.</text>
</comment>
<keyword evidence="3" id="KW-1185">Reference proteome</keyword>
<keyword evidence="1" id="KW-1133">Transmembrane helix</keyword>
<reference evidence="2 3" key="1">
    <citation type="submission" date="2024-08" db="EMBL/GenBank/DDBJ databases">
        <authorList>
            <person name="Lu H."/>
        </authorList>
    </citation>
    <scope>NUCLEOTIDE SEQUENCE [LARGE SCALE GENOMIC DNA]</scope>
    <source>
        <strain evidence="2 3">BYS78W</strain>
    </source>
</reference>
<accession>A0ABW7HJI0</accession>
<gene>
    <name evidence="2" type="ORF">ACG04R_25360</name>
</gene>
<keyword evidence="1" id="KW-0472">Membrane</keyword>
<proteinExistence type="predicted"/>
<evidence type="ECO:0000313" key="2">
    <source>
        <dbReference type="EMBL" id="MFG6490030.1"/>
    </source>
</evidence>
<dbReference type="EMBL" id="JBIGIC010000017">
    <property type="protein sequence ID" value="MFG6490030.1"/>
    <property type="molecule type" value="Genomic_DNA"/>
</dbReference>
<dbReference type="Proteomes" id="UP001606134">
    <property type="component" value="Unassembled WGS sequence"/>
</dbReference>
<feature type="transmembrane region" description="Helical" evidence="1">
    <location>
        <begin position="20"/>
        <end position="40"/>
    </location>
</feature>
<organism evidence="2 3">
    <name type="scientific">Pelomonas candidula</name>
    <dbReference type="NCBI Taxonomy" id="3299025"/>
    <lineage>
        <taxon>Bacteria</taxon>
        <taxon>Pseudomonadati</taxon>
        <taxon>Pseudomonadota</taxon>
        <taxon>Betaproteobacteria</taxon>
        <taxon>Burkholderiales</taxon>
        <taxon>Sphaerotilaceae</taxon>
        <taxon>Roseateles</taxon>
    </lineage>
</organism>
<sequence length="84" mass="9119">MQQMVAELLTDPRNRGNVSPALADLMLAAAVGAAAISFGVRKTANAYAVAFSSRVRHTIDKLIERELRFARHESNLPGADRLAE</sequence>
<name>A0ABW7HJI0_9BURK</name>
<keyword evidence="1" id="KW-0812">Transmembrane</keyword>